<name>A0A0F9I9R8_9ZZZZ</name>
<evidence type="ECO:0000313" key="1">
    <source>
        <dbReference type="EMBL" id="KKL90555.1"/>
    </source>
</evidence>
<protein>
    <submittedName>
        <fullName evidence="1">Uncharacterized protein</fullName>
    </submittedName>
</protein>
<gene>
    <name evidence="1" type="ORF">LCGC14_1903550</name>
</gene>
<comment type="caution">
    <text evidence="1">The sequence shown here is derived from an EMBL/GenBank/DDBJ whole genome shotgun (WGS) entry which is preliminary data.</text>
</comment>
<organism evidence="1">
    <name type="scientific">marine sediment metagenome</name>
    <dbReference type="NCBI Taxonomy" id="412755"/>
    <lineage>
        <taxon>unclassified sequences</taxon>
        <taxon>metagenomes</taxon>
        <taxon>ecological metagenomes</taxon>
    </lineage>
</organism>
<proteinExistence type="predicted"/>
<dbReference type="AlphaFoldDB" id="A0A0F9I9R8"/>
<dbReference type="EMBL" id="LAZR01019978">
    <property type="protein sequence ID" value="KKL90555.1"/>
    <property type="molecule type" value="Genomic_DNA"/>
</dbReference>
<sequence length="27" mass="3197">VRFLRAYWRTLPYAQTNDGTCFFLVGT</sequence>
<accession>A0A0F9I9R8</accession>
<feature type="non-terminal residue" evidence="1">
    <location>
        <position position="1"/>
    </location>
</feature>
<reference evidence="1" key="1">
    <citation type="journal article" date="2015" name="Nature">
        <title>Complex archaea that bridge the gap between prokaryotes and eukaryotes.</title>
        <authorList>
            <person name="Spang A."/>
            <person name="Saw J.H."/>
            <person name="Jorgensen S.L."/>
            <person name="Zaremba-Niedzwiedzka K."/>
            <person name="Martijn J."/>
            <person name="Lind A.E."/>
            <person name="van Eijk R."/>
            <person name="Schleper C."/>
            <person name="Guy L."/>
            <person name="Ettema T.J."/>
        </authorList>
    </citation>
    <scope>NUCLEOTIDE SEQUENCE</scope>
</reference>